<proteinExistence type="inferred from homology"/>
<dbReference type="GO" id="GO:0005737">
    <property type="term" value="C:cytoplasm"/>
    <property type="evidence" value="ECO:0007669"/>
    <property type="project" value="UniProtKB-SubCell"/>
</dbReference>
<keyword evidence="4 18" id="KW-0677">Repeat</keyword>
<keyword evidence="14 18" id="KW-0742">SOS response</keyword>
<dbReference type="SUPFAM" id="SSF52540">
    <property type="entry name" value="P-loop containing nucleoside triphosphate hydrolases"/>
    <property type="match status" value="2"/>
</dbReference>
<keyword evidence="6 18" id="KW-0227">DNA damage</keyword>
<dbReference type="EMBL" id="PVTG01000005">
    <property type="protein sequence ID" value="PRY49661.1"/>
    <property type="molecule type" value="Genomic_DNA"/>
</dbReference>
<evidence type="ECO:0000256" key="5">
    <source>
        <dbReference type="ARBA" id="ARBA00022741"/>
    </source>
</evidence>
<comment type="subcellular location">
    <subcellularLocation>
        <location evidence="1 18">Cytoplasm</location>
    </subcellularLocation>
</comment>
<comment type="similarity">
    <text evidence="15 18">Belongs to the ABC transporter superfamily. UvrA family.</text>
</comment>
<dbReference type="GO" id="GO:0008270">
    <property type="term" value="F:zinc ion binding"/>
    <property type="evidence" value="ECO:0007669"/>
    <property type="project" value="UniProtKB-UniRule"/>
</dbReference>
<dbReference type="GO" id="GO:0009381">
    <property type="term" value="F:excinuclease ABC activity"/>
    <property type="evidence" value="ECO:0007669"/>
    <property type="project" value="UniProtKB-UniRule"/>
</dbReference>
<keyword evidence="12 18" id="KW-0238">DNA-binding</keyword>
<accession>A0A2T0TVG7</accession>
<evidence type="ECO:0000256" key="2">
    <source>
        <dbReference type="ARBA" id="ARBA00022490"/>
    </source>
</evidence>
<evidence type="ECO:0000313" key="20">
    <source>
        <dbReference type="EMBL" id="PRY49661.1"/>
    </source>
</evidence>
<dbReference type="Pfam" id="PF17755">
    <property type="entry name" value="UvrA_DNA-bind"/>
    <property type="match status" value="1"/>
</dbReference>
<evidence type="ECO:0000256" key="11">
    <source>
        <dbReference type="ARBA" id="ARBA00022881"/>
    </source>
</evidence>
<dbReference type="Pfam" id="PF17760">
    <property type="entry name" value="UvrA_inter"/>
    <property type="match status" value="1"/>
</dbReference>
<dbReference type="InterPro" id="IPR004602">
    <property type="entry name" value="UvrA"/>
</dbReference>
<evidence type="ECO:0000256" key="12">
    <source>
        <dbReference type="ARBA" id="ARBA00023125"/>
    </source>
</evidence>
<dbReference type="GO" id="GO:0003677">
    <property type="term" value="F:DNA binding"/>
    <property type="evidence" value="ECO:0007669"/>
    <property type="project" value="UniProtKB-UniRule"/>
</dbReference>
<keyword evidence="3 18" id="KW-0479">Metal-binding</keyword>
<evidence type="ECO:0000256" key="7">
    <source>
        <dbReference type="ARBA" id="ARBA00022769"/>
    </source>
</evidence>
<keyword evidence="8 18" id="KW-0863">Zinc-finger</keyword>
<gene>
    <name evidence="18" type="primary">uvrA</name>
    <name evidence="20" type="ORF">LY71_105105</name>
</gene>
<feature type="zinc finger region" description="C4-type" evidence="18">
    <location>
        <begin position="743"/>
        <end position="769"/>
    </location>
</feature>
<keyword evidence="5 18" id="KW-0547">Nucleotide-binding</keyword>
<keyword evidence="11 18" id="KW-0267">Excision nuclease</keyword>
<comment type="function">
    <text evidence="18">The UvrABC repair system catalyzes the recognition and processing of DNA lesions. UvrA is an ATPase and a DNA-binding protein. A damage recognition complex composed of 2 UvrA and 2 UvrB subunits scans DNA for abnormalities. When the presence of a lesion has been verified by UvrB, the UvrA molecules dissociate.</text>
</comment>
<dbReference type="PROSITE" id="PS50893">
    <property type="entry name" value="ABC_TRANSPORTER_2"/>
    <property type="match status" value="1"/>
</dbReference>
<comment type="subunit">
    <text evidence="18">Forms a heterotetramer with UvrB during the search for lesions.</text>
</comment>
<dbReference type="RefSeq" id="WP_106276626.1">
    <property type="nucleotide sequence ID" value="NZ_PVTG01000005.1"/>
</dbReference>
<evidence type="ECO:0000256" key="8">
    <source>
        <dbReference type="ARBA" id="ARBA00022771"/>
    </source>
</evidence>
<dbReference type="Gene3D" id="1.20.1580.10">
    <property type="entry name" value="ABC transporter ATPase like domain"/>
    <property type="match status" value="2"/>
</dbReference>
<feature type="binding site" evidence="18">
    <location>
        <begin position="31"/>
        <end position="38"/>
    </location>
    <ligand>
        <name>ATP</name>
        <dbReference type="ChEBI" id="CHEBI:30616"/>
    </ligand>
</feature>
<evidence type="ECO:0000256" key="14">
    <source>
        <dbReference type="ARBA" id="ARBA00023236"/>
    </source>
</evidence>
<dbReference type="Gene3D" id="3.40.50.300">
    <property type="entry name" value="P-loop containing nucleotide triphosphate hydrolases"/>
    <property type="match status" value="2"/>
</dbReference>
<comment type="caution">
    <text evidence="20">The sequence shown here is derived from an EMBL/GenBank/DDBJ whole genome shotgun (WGS) entry which is preliminary data.</text>
</comment>
<dbReference type="FunFam" id="1.20.1580.10:FF:000001">
    <property type="entry name" value="UvrABC system protein A"/>
    <property type="match status" value="2"/>
</dbReference>
<evidence type="ECO:0000256" key="15">
    <source>
        <dbReference type="ARBA" id="ARBA00038000"/>
    </source>
</evidence>
<protein>
    <recommendedName>
        <fullName evidence="16 18">UvrABC system protein A</fullName>
        <shortName evidence="18">UvrA protein</shortName>
    </recommendedName>
    <alternativeName>
        <fullName evidence="17 18">Excinuclease ABC subunit A</fullName>
    </alternativeName>
</protein>
<dbReference type="NCBIfam" id="TIGR00630">
    <property type="entry name" value="uvra"/>
    <property type="match status" value="1"/>
</dbReference>
<feature type="domain" description="ABC transporter" evidence="19">
    <location>
        <begin position="602"/>
        <end position="940"/>
    </location>
</feature>
<evidence type="ECO:0000256" key="17">
    <source>
        <dbReference type="ARBA" id="ARBA00042156"/>
    </source>
</evidence>
<dbReference type="InterPro" id="IPR013815">
    <property type="entry name" value="ATP_grasp_subdomain_1"/>
</dbReference>
<dbReference type="GO" id="GO:0009432">
    <property type="term" value="P:SOS response"/>
    <property type="evidence" value="ECO:0007669"/>
    <property type="project" value="UniProtKB-UniRule"/>
</dbReference>
<dbReference type="InterPro" id="IPR041552">
    <property type="entry name" value="UvrA_DNA-bd"/>
</dbReference>
<dbReference type="InterPro" id="IPR017871">
    <property type="entry name" value="ABC_transporter-like_CS"/>
</dbReference>
<dbReference type="GO" id="GO:0005524">
    <property type="term" value="F:ATP binding"/>
    <property type="evidence" value="ECO:0007669"/>
    <property type="project" value="UniProtKB-UniRule"/>
</dbReference>
<evidence type="ECO:0000313" key="21">
    <source>
        <dbReference type="Proteomes" id="UP000239210"/>
    </source>
</evidence>
<keyword evidence="13 18" id="KW-0234">DNA repair</keyword>
<dbReference type="AlphaFoldDB" id="A0A2T0TVG7"/>
<sequence>MDRLVVRGAREHNLKDVHLDLPRDALIVFTGLSGSGKSSLAFDTIFAEGQRRYVESLSAYARQFLGQMDKPDVDFIEGLSPAVSIDQKSTNRNPRSTVGTITEVYDYLRLLYARAGQPHCPNCGKPISRQTPQQIVDQVLAMEEGTRFQVLAPVVRARKGEYVDLFSSLQTQGFSRVRVDGVVHPLTEPPKLKKQEKHTIEVIVDRLTVKESAKRRLTDSVETALGLAGGLVVLDFVDLPEGDPERERTFSEHLACVDDGLSFEALEPRSFSFNSPFGACPECTGIGTRKEVDPDLVVPDPEKSLADGAIAPWAGSMSNEYFQRLLSGLADQLGFSMDTPWERLPAKVQKAVLHGSPDQVHVRYKNRYGRERSYYAAFEGVLPFLERRHEDTDSDYMRDKYEGYMRDVPCPVCHGTRLKPEILAVKLNDRSIAEVTGLSIGEAAEWLGALELGERERAIADRVLREIQARLSFLVDVGLDYLSLDRPAATLAGGEAQRIRLATQIGSGLVGVLYVLDEPSIGLHQRDNTRLIETLVRLRDMGNTLIVVEHDEDTIKTADWVVDIGPGAGEHGGEVIVSGTVDDLLASERSLTGQYLSGRMEITVPKVRRQPQPGRELVVKGAREHNLKGVDVTFPLGMLVGVTGVSGSGKSSLVNDILYTVLANQLNRARMVPGRHRTVTGLEHLDKVVHVDQSPIGRTPRSNPATYTGVWDQIRKLFAQTSEAKIRGYQPGRFSFNVKGGRCEACSGDGTLKIEMNFLPDVYVPCEVCKGARFNRETLEVHYKGRTVAEVLDMPIEEAADFFAAIPSIARYLRTLTDVGLGYVRLGQPATTLSGGEAQRVKLASELQKRSNGRSVYVLDEPTTGLHFEDIRKLLMVLQGLVDKGNSVIVIEHNLDVIKSADWLIDMGPEGGFRGGTVVAEGPPEFVASVPESHTGRYLVPLLDPAAVEAAAAGPKKRATRKRAS</sequence>
<dbReference type="Gene3D" id="3.30.1490.20">
    <property type="entry name" value="ATP-grasp fold, A domain"/>
    <property type="match status" value="1"/>
</dbReference>
<keyword evidence="10 18" id="KW-0067">ATP-binding</keyword>
<keyword evidence="21" id="KW-1185">Reference proteome</keyword>
<organism evidence="20 21">
    <name type="scientific">Geodermatophilus tzadiensis</name>
    <dbReference type="NCBI Taxonomy" id="1137988"/>
    <lineage>
        <taxon>Bacteria</taxon>
        <taxon>Bacillati</taxon>
        <taxon>Actinomycetota</taxon>
        <taxon>Actinomycetes</taxon>
        <taxon>Geodermatophilales</taxon>
        <taxon>Geodermatophilaceae</taxon>
        <taxon>Geodermatophilus</taxon>
    </lineage>
</organism>
<dbReference type="PROSITE" id="PS00211">
    <property type="entry name" value="ABC_TRANSPORTER_1"/>
    <property type="match status" value="2"/>
</dbReference>
<evidence type="ECO:0000256" key="16">
    <source>
        <dbReference type="ARBA" id="ARBA00039316"/>
    </source>
</evidence>
<dbReference type="HAMAP" id="MF_00205">
    <property type="entry name" value="UvrA"/>
    <property type="match status" value="1"/>
</dbReference>
<dbReference type="NCBIfam" id="NF001503">
    <property type="entry name" value="PRK00349.1"/>
    <property type="match status" value="1"/>
</dbReference>
<dbReference type="CDD" id="cd03270">
    <property type="entry name" value="ABC_UvrA_I"/>
    <property type="match status" value="1"/>
</dbReference>
<dbReference type="GO" id="GO:0006289">
    <property type="term" value="P:nucleotide-excision repair"/>
    <property type="evidence" value="ECO:0007669"/>
    <property type="project" value="UniProtKB-UniRule"/>
</dbReference>
<comment type="caution">
    <text evidence="18">Lacks conserved residue(s) required for the propagation of feature annotation.</text>
</comment>
<dbReference type="GO" id="GO:0009380">
    <property type="term" value="C:excinuclease repair complex"/>
    <property type="evidence" value="ECO:0007669"/>
    <property type="project" value="InterPro"/>
</dbReference>
<name>A0A2T0TVG7_9ACTN</name>
<dbReference type="PANTHER" id="PTHR43152">
    <property type="entry name" value="UVRABC SYSTEM PROTEIN A"/>
    <property type="match status" value="1"/>
</dbReference>
<evidence type="ECO:0000256" key="1">
    <source>
        <dbReference type="ARBA" id="ARBA00004496"/>
    </source>
</evidence>
<evidence type="ECO:0000256" key="9">
    <source>
        <dbReference type="ARBA" id="ARBA00022833"/>
    </source>
</evidence>
<evidence type="ECO:0000256" key="13">
    <source>
        <dbReference type="ARBA" id="ARBA00023204"/>
    </source>
</evidence>
<evidence type="ECO:0000256" key="18">
    <source>
        <dbReference type="HAMAP-Rule" id="MF_00205"/>
    </source>
</evidence>
<reference evidence="20 21" key="1">
    <citation type="submission" date="2018-03" db="EMBL/GenBank/DDBJ databases">
        <title>Genomic Encyclopedia of Archaeal and Bacterial Type Strains, Phase II (KMG-II): from individual species to whole genera.</title>
        <authorList>
            <person name="Goeker M."/>
        </authorList>
    </citation>
    <scope>NUCLEOTIDE SEQUENCE [LARGE SCALE GENOMIC DNA]</scope>
    <source>
        <strain evidence="20 21">DSM 45416</strain>
    </source>
</reference>
<feature type="binding site" evidence="18">
    <location>
        <begin position="644"/>
        <end position="651"/>
    </location>
    <ligand>
        <name>ATP</name>
        <dbReference type="ChEBI" id="CHEBI:30616"/>
    </ligand>
</feature>
<dbReference type="InterPro" id="IPR003439">
    <property type="entry name" value="ABC_transporter-like_ATP-bd"/>
</dbReference>
<evidence type="ECO:0000256" key="6">
    <source>
        <dbReference type="ARBA" id="ARBA00022763"/>
    </source>
</evidence>
<keyword evidence="2 18" id="KW-0963">Cytoplasm</keyword>
<evidence type="ECO:0000256" key="4">
    <source>
        <dbReference type="ARBA" id="ARBA00022737"/>
    </source>
</evidence>
<keyword evidence="9 18" id="KW-0862">Zinc</keyword>
<keyword evidence="7 18" id="KW-0228">DNA excision</keyword>
<dbReference type="OrthoDB" id="9809851at2"/>
<dbReference type="InterPro" id="IPR041102">
    <property type="entry name" value="UvrA_inter"/>
</dbReference>
<dbReference type="GO" id="GO:0016887">
    <property type="term" value="F:ATP hydrolysis activity"/>
    <property type="evidence" value="ECO:0007669"/>
    <property type="project" value="InterPro"/>
</dbReference>
<dbReference type="Proteomes" id="UP000239210">
    <property type="component" value="Unassembled WGS sequence"/>
</dbReference>
<dbReference type="CDD" id="cd03271">
    <property type="entry name" value="ABC_UvrA_II"/>
    <property type="match status" value="1"/>
</dbReference>
<evidence type="ECO:0000256" key="3">
    <source>
        <dbReference type="ARBA" id="ARBA00022723"/>
    </source>
</evidence>
<evidence type="ECO:0000256" key="10">
    <source>
        <dbReference type="ARBA" id="ARBA00022840"/>
    </source>
</evidence>
<dbReference type="InterPro" id="IPR027417">
    <property type="entry name" value="P-loop_NTPase"/>
</dbReference>
<dbReference type="Gene3D" id="1.10.8.280">
    <property type="entry name" value="ABC transporter ATPase domain-like"/>
    <property type="match status" value="1"/>
</dbReference>
<dbReference type="FunFam" id="1.20.1580.10:FF:000002">
    <property type="entry name" value="UvrABC system protein A"/>
    <property type="match status" value="1"/>
</dbReference>
<evidence type="ECO:0000259" key="19">
    <source>
        <dbReference type="PROSITE" id="PS50893"/>
    </source>
</evidence>
<dbReference type="PANTHER" id="PTHR43152:SF3">
    <property type="entry name" value="UVRABC SYSTEM PROTEIN A"/>
    <property type="match status" value="1"/>
</dbReference>